<evidence type="ECO:0000313" key="1">
    <source>
        <dbReference type="EMBL" id="HHQ50477.1"/>
    </source>
</evidence>
<dbReference type="EMBL" id="DRYQ01000054">
    <property type="protein sequence ID" value="HHQ50477.1"/>
    <property type="molecule type" value="Genomic_DNA"/>
</dbReference>
<organism evidence="1">
    <name type="scientific">Ignisphaera aggregans</name>
    <dbReference type="NCBI Taxonomy" id="334771"/>
    <lineage>
        <taxon>Archaea</taxon>
        <taxon>Thermoproteota</taxon>
        <taxon>Thermoprotei</taxon>
        <taxon>Desulfurococcales</taxon>
        <taxon>Desulfurococcaceae</taxon>
        <taxon>Ignisphaera</taxon>
    </lineage>
</organism>
<sequence length="126" mass="14069">MSAEHAVEGVECVESSKGLAQNFFKLLRSKEYLEALYSQVERREGGRVLRKLVTMADLKSCEKGVIYADRHLFTSVDSFRRTLKRPFTSYLEKCARSVAVKASLQRPTHRSCGPLTVGQLRGGGGM</sequence>
<comment type="caution">
    <text evidence="1">The sequence shown here is derived from an EMBL/GenBank/DDBJ whole genome shotgun (WGS) entry which is preliminary data.</text>
</comment>
<dbReference type="AlphaFoldDB" id="A0A7J3Z739"/>
<accession>A0A7J3Z739</accession>
<proteinExistence type="predicted"/>
<name>A0A7J3Z739_9CREN</name>
<gene>
    <name evidence="1" type="ORF">ENM66_03900</name>
</gene>
<protein>
    <submittedName>
        <fullName evidence="1">Uncharacterized protein</fullName>
    </submittedName>
</protein>
<reference evidence="1" key="1">
    <citation type="journal article" date="2020" name="mSystems">
        <title>Genome- and Community-Level Interaction Insights into Carbon Utilization and Element Cycling Functions of Hydrothermarchaeota in Hydrothermal Sediment.</title>
        <authorList>
            <person name="Zhou Z."/>
            <person name="Liu Y."/>
            <person name="Xu W."/>
            <person name="Pan J."/>
            <person name="Luo Z.H."/>
            <person name="Li M."/>
        </authorList>
    </citation>
    <scope>NUCLEOTIDE SEQUENCE [LARGE SCALE GENOMIC DNA]</scope>
    <source>
        <strain evidence="1">SpSt-1105</strain>
    </source>
</reference>